<feature type="compositionally biased region" description="Acidic residues" evidence="1">
    <location>
        <begin position="163"/>
        <end position="172"/>
    </location>
</feature>
<feature type="region of interest" description="Disordered" evidence="1">
    <location>
        <begin position="235"/>
        <end position="264"/>
    </location>
</feature>
<gene>
    <name evidence="2" type="ORF">GP486_008350</name>
</gene>
<protein>
    <submittedName>
        <fullName evidence="2">Uncharacterized protein</fullName>
    </submittedName>
</protein>
<organism evidence="2 3">
    <name type="scientific">Trichoglossum hirsutum</name>
    <dbReference type="NCBI Taxonomy" id="265104"/>
    <lineage>
        <taxon>Eukaryota</taxon>
        <taxon>Fungi</taxon>
        <taxon>Dikarya</taxon>
        <taxon>Ascomycota</taxon>
        <taxon>Pezizomycotina</taxon>
        <taxon>Geoglossomycetes</taxon>
        <taxon>Geoglossales</taxon>
        <taxon>Geoglossaceae</taxon>
        <taxon>Trichoglossum</taxon>
    </lineage>
</organism>
<evidence type="ECO:0000256" key="1">
    <source>
        <dbReference type="SAM" id="MobiDB-lite"/>
    </source>
</evidence>
<feature type="compositionally biased region" description="Basic residues" evidence="1">
    <location>
        <begin position="255"/>
        <end position="264"/>
    </location>
</feature>
<dbReference type="EMBL" id="JAGHQM010003102">
    <property type="protein sequence ID" value="KAH0547909.1"/>
    <property type="molecule type" value="Genomic_DNA"/>
</dbReference>
<evidence type="ECO:0000313" key="3">
    <source>
        <dbReference type="Proteomes" id="UP000750711"/>
    </source>
</evidence>
<proteinExistence type="predicted"/>
<evidence type="ECO:0000313" key="2">
    <source>
        <dbReference type="EMBL" id="KAH0547909.1"/>
    </source>
</evidence>
<reference evidence="2" key="1">
    <citation type="submission" date="2021-03" db="EMBL/GenBank/DDBJ databases">
        <title>Comparative genomics and phylogenomic investigation of the class Geoglossomycetes provide insights into ecological specialization and systematics.</title>
        <authorList>
            <person name="Melie T."/>
            <person name="Pirro S."/>
            <person name="Miller A.N."/>
            <person name="Quandt A."/>
        </authorList>
    </citation>
    <scope>NUCLEOTIDE SEQUENCE</scope>
    <source>
        <strain evidence="2">CAQ_001_2017</strain>
    </source>
</reference>
<accession>A0A9P8L6B0</accession>
<dbReference type="Proteomes" id="UP000750711">
    <property type="component" value="Unassembled WGS sequence"/>
</dbReference>
<comment type="caution">
    <text evidence="2">The sequence shown here is derived from an EMBL/GenBank/DDBJ whole genome shotgun (WGS) entry which is preliminary data.</text>
</comment>
<sequence>MAMESDKLDKVDHKEATVKDSKNAIHPQDVAFPGPQKMHQQRGFPRFNLQYDRARGLPLRHSVSSYYGSEPKKLYITECDFCHIIFGDMETQEIVKHYKDHIHIQSMEAQKQLTTHCPNCFINVGSFSDDTKAAHAIACGVYGDWAVYPADIGLAKRKTYLEQTEEEEEEQDTMEKSRAPPPTTPHCSRCFREFGSASKQGQASARMMNMGPDGGGSVDIGEGFSYKRMPITVPAVGVSQFQGRPKETSYGSGPRRSRPPRYRP</sequence>
<name>A0A9P8L6B0_9PEZI</name>
<keyword evidence="3" id="KW-1185">Reference proteome</keyword>
<feature type="region of interest" description="Disordered" evidence="1">
    <location>
        <begin position="162"/>
        <end position="190"/>
    </location>
</feature>
<feature type="compositionally biased region" description="Basic and acidic residues" evidence="1">
    <location>
        <begin position="1"/>
        <end position="23"/>
    </location>
</feature>
<feature type="region of interest" description="Disordered" evidence="1">
    <location>
        <begin position="1"/>
        <end position="39"/>
    </location>
</feature>
<dbReference type="AlphaFoldDB" id="A0A9P8L6B0"/>